<feature type="region of interest" description="Disordered" evidence="1">
    <location>
        <begin position="1"/>
        <end position="37"/>
    </location>
</feature>
<accession>A0ABT0WGA7</accession>
<dbReference type="InterPro" id="IPR000209">
    <property type="entry name" value="Peptidase_S8/S53_dom"/>
</dbReference>
<reference evidence="3 4" key="1">
    <citation type="submission" date="2022-06" db="EMBL/GenBank/DDBJ databases">
        <authorList>
            <person name="Jeon C.O."/>
        </authorList>
    </citation>
    <scope>NUCLEOTIDE SEQUENCE [LARGE SCALE GENOMIC DNA]</scope>
    <source>
        <strain evidence="3 4">KCTC 13943</strain>
    </source>
</reference>
<feature type="region of interest" description="Disordered" evidence="1">
    <location>
        <begin position="361"/>
        <end position="427"/>
    </location>
</feature>
<evidence type="ECO:0000313" key="3">
    <source>
        <dbReference type="EMBL" id="MCM2535350.1"/>
    </source>
</evidence>
<dbReference type="PROSITE" id="PS51695">
    <property type="entry name" value="SEDOLISIN"/>
    <property type="match status" value="1"/>
</dbReference>
<comment type="caution">
    <text evidence="3">The sequence shown here is derived from an EMBL/GenBank/DDBJ whole genome shotgun (WGS) entry which is preliminary data.</text>
</comment>
<feature type="domain" description="Peptidase S53" evidence="2">
    <location>
        <begin position="34"/>
        <end position="365"/>
    </location>
</feature>
<protein>
    <submittedName>
        <fullName evidence="3">S53 family peptidase</fullName>
    </submittedName>
</protein>
<dbReference type="InterPro" id="IPR050819">
    <property type="entry name" value="Tripeptidyl-peptidase_I"/>
</dbReference>
<dbReference type="PANTHER" id="PTHR14218:SF15">
    <property type="entry name" value="TRIPEPTIDYL-PEPTIDASE 1"/>
    <property type="match status" value="1"/>
</dbReference>
<dbReference type="EMBL" id="JAMQCR010000002">
    <property type="protein sequence ID" value="MCM2535350.1"/>
    <property type="molecule type" value="Genomic_DNA"/>
</dbReference>
<dbReference type="Gene3D" id="3.40.50.200">
    <property type="entry name" value="Peptidase S8/S53 domain"/>
    <property type="match status" value="1"/>
</dbReference>
<dbReference type="InterPro" id="IPR030400">
    <property type="entry name" value="Sedolisin_dom"/>
</dbReference>
<evidence type="ECO:0000256" key="1">
    <source>
        <dbReference type="SAM" id="MobiDB-lite"/>
    </source>
</evidence>
<dbReference type="Pfam" id="PF00082">
    <property type="entry name" value="Peptidase_S8"/>
    <property type="match status" value="1"/>
</dbReference>
<feature type="compositionally biased region" description="Polar residues" evidence="1">
    <location>
        <begin position="1"/>
        <end position="11"/>
    </location>
</feature>
<feature type="compositionally biased region" description="Acidic residues" evidence="1">
    <location>
        <begin position="367"/>
        <end position="399"/>
    </location>
</feature>
<dbReference type="InterPro" id="IPR036852">
    <property type="entry name" value="Peptidase_S8/S53_dom_sf"/>
</dbReference>
<feature type="compositionally biased region" description="Basic and acidic residues" evidence="1">
    <location>
        <begin position="410"/>
        <end position="427"/>
    </location>
</feature>
<evidence type="ECO:0000313" key="4">
    <source>
        <dbReference type="Proteomes" id="UP001523262"/>
    </source>
</evidence>
<evidence type="ECO:0000259" key="2">
    <source>
        <dbReference type="PROSITE" id="PS51695"/>
    </source>
</evidence>
<gene>
    <name evidence="3" type="ORF">NDK43_27195</name>
</gene>
<proteinExistence type="predicted"/>
<dbReference type="Proteomes" id="UP001523262">
    <property type="component" value="Unassembled WGS sequence"/>
</dbReference>
<keyword evidence="4" id="KW-1185">Reference proteome</keyword>
<dbReference type="SUPFAM" id="SSF52743">
    <property type="entry name" value="Subtilisin-like"/>
    <property type="match status" value="1"/>
</dbReference>
<name>A0ABT0WGA7_9BACI</name>
<sequence length="427" mass="45458">MNSFDPQNIPNQFPGVAIPPNRIKPGSTSSKPAGYSPQQIRRAYEIEPLIRSGITGKNQNIAIIVGFGSPTVENDLQVFSQQFGLPPAKLNIYYPDGQPSQVVPDWTLETAIDTQWVHALAPDATIHLVVAVSSAAGDLFSAVNFANNNLDVQVVSMSWGLPDSSFEQMFDHFFQKSGTVYLAASGDIGGKVTYPSASPFVVSVGGTTLLLRQNGSRIAETGWNGSGGGPSLFVPKPNYQIGFVSGGKRGTPDVSFVGDLATGVSVFSSTPIPDGSTGWVVAGGTSVGTPCWAGIIALADQIRNVPLTDGHQELYNLAKGSQYARNYNDITVGCAGNFCCTPGYDFVTGLGTPRANLLVRALGNDPDPVDDESEDLESSSEDLESSSEDFEESSSEDESSSEHGHHHHHPDPPPHHHHHDHDESSTD</sequence>
<feature type="compositionally biased region" description="Polar residues" evidence="1">
    <location>
        <begin position="26"/>
        <end position="37"/>
    </location>
</feature>
<dbReference type="CDD" id="cd04056">
    <property type="entry name" value="Peptidases_S53"/>
    <property type="match status" value="1"/>
</dbReference>
<organism evidence="3 4">
    <name type="scientific">Neobacillus pocheonensis</name>
    <dbReference type="NCBI Taxonomy" id="363869"/>
    <lineage>
        <taxon>Bacteria</taxon>
        <taxon>Bacillati</taxon>
        <taxon>Bacillota</taxon>
        <taxon>Bacilli</taxon>
        <taxon>Bacillales</taxon>
        <taxon>Bacillaceae</taxon>
        <taxon>Neobacillus</taxon>
    </lineage>
</organism>
<dbReference type="PANTHER" id="PTHR14218">
    <property type="entry name" value="PROTEASE S8 TRIPEPTIDYL PEPTIDASE I CLN2"/>
    <property type="match status" value="1"/>
</dbReference>